<feature type="region of interest" description="Disordered" evidence="8">
    <location>
        <begin position="72"/>
        <end position="99"/>
    </location>
</feature>
<dbReference type="PANTHER" id="PTHR47782">
    <property type="entry name" value="ZN(II)2CYS6 TRANSCRIPTION FACTOR (EUROFUNG)-RELATED"/>
    <property type="match status" value="1"/>
</dbReference>
<evidence type="ECO:0008006" key="11">
    <source>
        <dbReference type="Google" id="ProtNLM"/>
    </source>
</evidence>
<evidence type="ECO:0000256" key="3">
    <source>
        <dbReference type="ARBA" id="ARBA00022833"/>
    </source>
</evidence>
<feature type="compositionally biased region" description="Low complexity" evidence="8">
    <location>
        <begin position="76"/>
        <end position="91"/>
    </location>
</feature>
<evidence type="ECO:0000256" key="7">
    <source>
        <dbReference type="ARBA" id="ARBA00023242"/>
    </source>
</evidence>
<keyword evidence="5" id="KW-0238">DNA-binding</keyword>
<comment type="caution">
    <text evidence="9">The sequence shown here is derived from an EMBL/GenBank/DDBJ whole genome shotgun (WGS) entry which is preliminary data.</text>
</comment>
<evidence type="ECO:0000256" key="5">
    <source>
        <dbReference type="ARBA" id="ARBA00023125"/>
    </source>
</evidence>
<evidence type="ECO:0000256" key="4">
    <source>
        <dbReference type="ARBA" id="ARBA00023015"/>
    </source>
</evidence>
<keyword evidence="4" id="KW-0805">Transcription regulation</keyword>
<reference evidence="9 10" key="1">
    <citation type="submission" date="2024-02" db="EMBL/GenBank/DDBJ databases">
        <title>De novo assembly and annotation of 12 fungi associated with fruit tree decline syndrome in Ontario, Canada.</title>
        <authorList>
            <person name="Sulman M."/>
            <person name="Ellouze W."/>
            <person name="Ilyukhin E."/>
        </authorList>
    </citation>
    <scope>NUCLEOTIDE SEQUENCE [LARGE SCALE GENOMIC DNA]</scope>
    <source>
        <strain evidence="9 10">M169</strain>
    </source>
</reference>
<dbReference type="PANTHER" id="PTHR47782:SF1">
    <property type="entry name" value="PYRIMIDINE PATHWAY REGULATORY PROTEIN 1"/>
    <property type="match status" value="1"/>
</dbReference>
<name>A0ABR1PHW6_DIAER</name>
<organism evidence="9 10">
    <name type="scientific">Diaporthe eres</name>
    <name type="common">Phomopsis oblonga</name>
    <dbReference type="NCBI Taxonomy" id="83184"/>
    <lineage>
        <taxon>Eukaryota</taxon>
        <taxon>Fungi</taxon>
        <taxon>Dikarya</taxon>
        <taxon>Ascomycota</taxon>
        <taxon>Pezizomycotina</taxon>
        <taxon>Sordariomycetes</taxon>
        <taxon>Sordariomycetidae</taxon>
        <taxon>Diaporthales</taxon>
        <taxon>Diaporthaceae</taxon>
        <taxon>Diaporthe</taxon>
        <taxon>Diaporthe eres species complex</taxon>
    </lineage>
</organism>
<evidence type="ECO:0000313" key="10">
    <source>
        <dbReference type="Proteomes" id="UP001430848"/>
    </source>
</evidence>
<evidence type="ECO:0000313" key="9">
    <source>
        <dbReference type="EMBL" id="KAK7737136.1"/>
    </source>
</evidence>
<proteinExistence type="predicted"/>
<sequence length="444" mass="48561">MDTCSNCAKADEVCLDVDGQNADILIPRNFGNAARARIQWLEQIIKERLPDVDLNDGPQVNIQADRALPTHINDQTGASPARSPATPSSSTLQQPREGGLLKRTADVSNISDHDESFPEKAHSVAVDLGMLSLNADSSQNHYLGSSSGLLFANLIGASPRARESPQAQETSSQSFILEDEPLIEPARRSFALHYQIRNPSQDHLLQCFSSACSILDQYQALYEAKALYHGWFTVQNIFAAGATLVYSFWTSPAVRRDATGVQLLRRLRTCSNLLSAGGEWWPSARKGLDSFGSVVDLTIQRLYDGDRVTSKQRRLTGPEESGIPRVSSLHLGISEGDAVHAAQHHTSSSSTVANLSQPWTQPYEFPHDIGPGSWASASEDLENNPRRPFAAIAEATSQEPDAEGLFPEIEDFLADFNRSEFSWSFPMSAPQDSHSIGDTWTAGL</sequence>
<gene>
    <name evidence="9" type="ORF">SLS63_002927</name>
</gene>
<protein>
    <recommendedName>
        <fullName evidence="11">Transcription factor domain-containing protein</fullName>
    </recommendedName>
</protein>
<dbReference type="EMBL" id="JAKNSF020000008">
    <property type="protein sequence ID" value="KAK7737136.1"/>
    <property type="molecule type" value="Genomic_DNA"/>
</dbReference>
<keyword evidence="2" id="KW-0479">Metal-binding</keyword>
<evidence type="ECO:0000256" key="8">
    <source>
        <dbReference type="SAM" id="MobiDB-lite"/>
    </source>
</evidence>
<dbReference type="Proteomes" id="UP001430848">
    <property type="component" value="Unassembled WGS sequence"/>
</dbReference>
<keyword evidence="6" id="KW-0804">Transcription</keyword>
<keyword evidence="10" id="KW-1185">Reference proteome</keyword>
<comment type="subcellular location">
    <subcellularLocation>
        <location evidence="1">Nucleus</location>
    </subcellularLocation>
</comment>
<evidence type="ECO:0000256" key="2">
    <source>
        <dbReference type="ARBA" id="ARBA00022723"/>
    </source>
</evidence>
<keyword evidence="3" id="KW-0862">Zinc</keyword>
<keyword evidence="7" id="KW-0539">Nucleus</keyword>
<dbReference type="CDD" id="cd12148">
    <property type="entry name" value="fungal_TF_MHR"/>
    <property type="match status" value="1"/>
</dbReference>
<accession>A0ABR1PHW6</accession>
<dbReference type="InterPro" id="IPR052202">
    <property type="entry name" value="Yeast_MetPath_Reg"/>
</dbReference>
<evidence type="ECO:0000256" key="6">
    <source>
        <dbReference type="ARBA" id="ARBA00023163"/>
    </source>
</evidence>
<evidence type="ECO:0000256" key="1">
    <source>
        <dbReference type="ARBA" id="ARBA00004123"/>
    </source>
</evidence>